<dbReference type="InterPro" id="IPR045585">
    <property type="entry name" value="CdaA_N"/>
</dbReference>
<dbReference type="PANTHER" id="PTHR34185">
    <property type="entry name" value="DIADENYLATE CYCLASE"/>
    <property type="match status" value="1"/>
</dbReference>
<keyword evidence="8 10" id="KW-1133">Transmembrane helix</keyword>
<comment type="catalytic activity">
    <reaction evidence="1 10">
        <text>2 ATP = 3',3'-c-di-AMP + 2 diphosphate</text>
        <dbReference type="Rhea" id="RHEA:35655"/>
        <dbReference type="ChEBI" id="CHEBI:30616"/>
        <dbReference type="ChEBI" id="CHEBI:33019"/>
        <dbReference type="ChEBI" id="CHEBI:71500"/>
        <dbReference type="EC" id="2.7.7.85"/>
    </reaction>
</comment>
<evidence type="ECO:0000256" key="5">
    <source>
        <dbReference type="ARBA" id="ARBA00022695"/>
    </source>
</evidence>
<dbReference type="PROSITE" id="PS51794">
    <property type="entry name" value="DAC"/>
    <property type="match status" value="1"/>
</dbReference>
<comment type="caution">
    <text evidence="12">The sequence shown here is derived from an EMBL/GenBank/DDBJ whole genome shotgun (WGS) entry which is preliminary data.</text>
</comment>
<dbReference type="NCBIfam" id="TIGR00159">
    <property type="entry name" value="diadenylate cyclase CdaA"/>
    <property type="match status" value="1"/>
</dbReference>
<dbReference type="InterPro" id="IPR036888">
    <property type="entry name" value="DNA_integrity_DisA_N_sf"/>
</dbReference>
<dbReference type="GO" id="GO:0005524">
    <property type="term" value="F:ATP binding"/>
    <property type="evidence" value="ECO:0007669"/>
    <property type="project" value="UniProtKB-UniRule"/>
</dbReference>
<keyword evidence="6 10" id="KW-0547">Nucleotide-binding</keyword>
<evidence type="ECO:0000256" key="10">
    <source>
        <dbReference type="HAMAP-Rule" id="MF_01499"/>
    </source>
</evidence>
<evidence type="ECO:0000313" key="12">
    <source>
        <dbReference type="EMBL" id="MBO8439406.1"/>
    </source>
</evidence>
<name>A0A940DJ86_9BACT</name>
<evidence type="ECO:0000259" key="11">
    <source>
        <dbReference type="PROSITE" id="PS51794"/>
    </source>
</evidence>
<accession>A0A940DJ86</accession>
<evidence type="ECO:0000256" key="8">
    <source>
        <dbReference type="ARBA" id="ARBA00022989"/>
    </source>
</evidence>
<keyword evidence="2 10" id="KW-1003">Cell membrane</keyword>
<evidence type="ECO:0000256" key="4">
    <source>
        <dbReference type="ARBA" id="ARBA00022692"/>
    </source>
</evidence>
<dbReference type="GO" id="GO:0006171">
    <property type="term" value="P:cAMP biosynthetic process"/>
    <property type="evidence" value="ECO:0007669"/>
    <property type="project" value="InterPro"/>
</dbReference>
<keyword evidence="3 10" id="KW-0808">Transferase</keyword>
<keyword evidence="9 10" id="KW-0472">Membrane</keyword>
<dbReference type="InterPro" id="IPR050338">
    <property type="entry name" value="DisA"/>
</dbReference>
<evidence type="ECO:0000256" key="3">
    <source>
        <dbReference type="ARBA" id="ARBA00022679"/>
    </source>
</evidence>
<keyword evidence="5 10" id="KW-0548">Nucleotidyltransferase</keyword>
<feature type="transmembrane region" description="Helical" evidence="10">
    <location>
        <begin position="31"/>
        <end position="53"/>
    </location>
</feature>
<evidence type="ECO:0000256" key="9">
    <source>
        <dbReference type="ARBA" id="ARBA00023136"/>
    </source>
</evidence>
<comment type="similarity">
    <text evidence="10">Belongs to the adenylate cyclase family. DacA/CdaA subfamily.</text>
</comment>
<dbReference type="PIRSF" id="PIRSF004793">
    <property type="entry name" value="UCP004793"/>
    <property type="match status" value="1"/>
</dbReference>
<dbReference type="GO" id="GO:0004016">
    <property type="term" value="F:adenylate cyclase activity"/>
    <property type="evidence" value="ECO:0007669"/>
    <property type="project" value="UniProtKB-UniRule"/>
</dbReference>
<comment type="caution">
    <text evidence="10">Lacks conserved residue(s) required for the propagation of feature annotation.</text>
</comment>
<evidence type="ECO:0000256" key="2">
    <source>
        <dbReference type="ARBA" id="ARBA00022475"/>
    </source>
</evidence>
<evidence type="ECO:0000256" key="7">
    <source>
        <dbReference type="ARBA" id="ARBA00022840"/>
    </source>
</evidence>
<dbReference type="InterPro" id="IPR034701">
    <property type="entry name" value="CdaA"/>
</dbReference>
<dbReference type="AlphaFoldDB" id="A0A940DJ86"/>
<dbReference type="Pfam" id="PF02457">
    <property type="entry name" value="DAC"/>
    <property type="match status" value="1"/>
</dbReference>
<dbReference type="InterPro" id="IPR003390">
    <property type="entry name" value="DNA_integrity_scan_DisA_N"/>
</dbReference>
<feature type="domain" description="DAC" evidence="11">
    <location>
        <begin position="78"/>
        <end position="247"/>
    </location>
</feature>
<reference evidence="12" key="2">
    <citation type="journal article" date="2021" name="PeerJ">
        <title>Extensive microbial diversity within the chicken gut microbiome revealed by metagenomics and culture.</title>
        <authorList>
            <person name="Gilroy R."/>
            <person name="Ravi A."/>
            <person name="Getino M."/>
            <person name="Pursley I."/>
            <person name="Horton D.L."/>
            <person name="Alikhan N.F."/>
            <person name="Baker D."/>
            <person name="Gharbi K."/>
            <person name="Hall N."/>
            <person name="Watson M."/>
            <person name="Adriaenssens E.M."/>
            <person name="Foster-Nyarko E."/>
            <person name="Jarju S."/>
            <person name="Secka A."/>
            <person name="Antonio M."/>
            <person name="Oren A."/>
            <person name="Chaudhuri R.R."/>
            <person name="La Ragione R."/>
            <person name="Hildebrand F."/>
            <person name="Pallen M.J."/>
        </authorList>
    </citation>
    <scope>NUCLEOTIDE SEQUENCE</scope>
    <source>
        <strain evidence="12">3924</strain>
    </source>
</reference>
<sequence>MLYTFGIKDFIDIVMVALLLYGAYRIMKTSGAANIFVGILTFILFWFLIVHVFKLELMSAILNSLVNVGAIALVVIFQNEIRRFFSRLGSRQNWHFLEKIPKIFSGKGDEEKQTSFPVMKLVMACRDMSRSKTGALIVISRKNDLQEYIGSGDTINADINTRLIENIFFKNSPLHDGAMIIVDNRIRAAGAILPVSGNPDIPRHLGLRHRAAMGISERTDAIVIIVSEETGTISIAMNAKYMLNVTPEQLERFLTENIREQ</sequence>
<protein>
    <recommendedName>
        <fullName evidence="10">Diadenylate cyclase</fullName>
        <shortName evidence="10">DAC</shortName>
        <ecNumber evidence="10">2.7.7.85</ecNumber>
    </recommendedName>
    <alternativeName>
        <fullName evidence="10">Cyclic-di-AMP synthase</fullName>
        <shortName evidence="10">c-di-AMP synthase</shortName>
    </alternativeName>
</protein>
<dbReference type="GO" id="GO:0106408">
    <property type="term" value="F:diadenylate cyclase activity"/>
    <property type="evidence" value="ECO:0007669"/>
    <property type="project" value="UniProtKB-EC"/>
</dbReference>
<evidence type="ECO:0000256" key="6">
    <source>
        <dbReference type="ARBA" id="ARBA00022741"/>
    </source>
</evidence>
<gene>
    <name evidence="10" type="primary">dacA</name>
    <name evidence="12" type="ORF">IAC51_02015</name>
</gene>
<feature type="transmembrane region" description="Helical" evidence="10">
    <location>
        <begin position="59"/>
        <end position="77"/>
    </location>
</feature>
<feature type="transmembrane region" description="Helical" evidence="10">
    <location>
        <begin position="6"/>
        <end position="24"/>
    </location>
</feature>
<dbReference type="Pfam" id="PF19293">
    <property type="entry name" value="CdaA_N"/>
    <property type="match status" value="1"/>
</dbReference>
<evidence type="ECO:0000256" key="1">
    <source>
        <dbReference type="ARBA" id="ARBA00000877"/>
    </source>
</evidence>
<dbReference type="EC" id="2.7.7.85" evidence="10"/>
<reference evidence="12" key="1">
    <citation type="submission" date="2020-10" db="EMBL/GenBank/DDBJ databases">
        <authorList>
            <person name="Gilroy R."/>
        </authorList>
    </citation>
    <scope>NUCLEOTIDE SEQUENCE</scope>
    <source>
        <strain evidence="12">3924</strain>
    </source>
</reference>
<keyword evidence="4 10" id="KW-0812">Transmembrane</keyword>
<keyword evidence="7 10" id="KW-0067">ATP-binding</keyword>
<dbReference type="InterPro" id="IPR014046">
    <property type="entry name" value="C-di-AMP_synthase"/>
</dbReference>
<comment type="subunit">
    <text evidence="10">Probably a homodimer.</text>
</comment>
<dbReference type="Proteomes" id="UP000712007">
    <property type="component" value="Unassembled WGS sequence"/>
</dbReference>
<dbReference type="FunFam" id="3.40.1700.10:FF:000002">
    <property type="entry name" value="Diadenylate cyclase"/>
    <property type="match status" value="1"/>
</dbReference>
<dbReference type="EMBL" id="JADIMV010000038">
    <property type="protein sequence ID" value="MBO8439406.1"/>
    <property type="molecule type" value="Genomic_DNA"/>
</dbReference>
<comment type="function">
    <text evidence="10">Catalyzes the condensation of 2 ATP molecules into cyclic di-AMP (c-di-AMP), a second messenger used to regulate differing processes in different bacteria.</text>
</comment>
<dbReference type="HAMAP" id="MF_01499">
    <property type="entry name" value="DacA"/>
    <property type="match status" value="1"/>
</dbReference>
<evidence type="ECO:0000313" key="13">
    <source>
        <dbReference type="Proteomes" id="UP000712007"/>
    </source>
</evidence>
<dbReference type="PANTHER" id="PTHR34185:SF1">
    <property type="entry name" value="DIADENYLATE CYCLASE"/>
    <property type="match status" value="1"/>
</dbReference>
<dbReference type="Gene3D" id="3.40.1700.10">
    <property type="entry name" value="DNA integrity scanning protein, DisA, N-terminal domain"/>
    <property type="match status" value="1"/>
</dbReference>
<dbReference type="SUPFAM" id="SSF143597">
    <property type="entry name" value="YojJ-like"/>
    <property type="match status" value="1"/>
</dbReference>
<organism evidence="12 13">
    <name type="scientific">Candidatus Aphodosoma intestinipullorum</name>
    <dbReference type="NCBI Taxonomy" id="2840674"/>
    <lineage>
        <taxon>Bacteria</taxon>
        <taxon>Pseudomonadati</taxon>
        <taxon>Bacteroidota</taxon>
        <taxon>Bacteroidia</taxon>
        <taxon>Bacteroidales</taxon>
        <taxon>Candidatus Aphodosoma</taxon>
    </lineage>
</organism>
<proteinExistence type="inferred from homology"/>